<evidence type="ECO:0000313" key="2">
    <source>
        <dbReference type="Proteomes" id="UP001165136"/>
    </source>
</evidence>
<keyword evidence="2" id="KW-1185">Reference proteome</keyword>
<dbReference type="AlphaFoldDB" id="A0A9W6R5F4"/>
<dbReference type="EMBL" id="BSTI01000018">
    <property type="protein sequence ID" value="GLY69769.1"/>
    <property type="molecule type" value="Genomic_DNA"/>
</dbReference>
<accession>A0A9W6R5F4</accession>
<gene>
    <name evidence="1" type="ORF">Atai01_63880</name>
</gene>
<dbReference type="RefSeq" id="WP_285489197.1">
    <property type="nucleotide sequence ID" value="NZ_BSTI01000018.1"/>
</dbReference>
<protein>
    <submittedName>
        <fullName evidence="1">Uncharacterized protein</fullName>
    </submittedName>
</protein>
<organism evidence="1 2">
    <name type="scientific">Amycolatopsis taiwanensis</name>
    <dbReference type="NCBI Taxonomy" id="342230"/>
    <lineage>
        <taxon>Bacteria</taxon>
        <taxon>Bacillati</taxon>
        <taxon>Actinomycetota</taxon>
        <taxon>Actinomycetes</taxon>
        <taxon>Pseudonocardiales</taxon>
        <taxon>Pseudonocardiaceae</taxon>
        <taxon>Amycolatopsis</taxon>
    </lineage>
</organism>
<reference evidence="1" key="1">
    <citation type="submission" date="2023-03" db="EMBL/GenBank/DDBJ databases">
        <title>Amycolatopsis taiwanensis NBRC 103393.</title>
        <authorList>
            <person name="Ichikawa N."/>
            <person name="Sato H."/>
            <person name="Tonouchi N."/>
        </authorList>
    </citation>
    <scope>NUCLEOTIDE SEQUENCE</scope>
    <source>
        <strain evidence="1">NBRC 103393</strain>
    </source>
</reference>
<evidence type="ECO:0000313" key="1">
    <source>
        <dbReference type="EMBL" id="GLY69769.1"/>
    </source>
</evidence>
<sequence>MTLLDQVRWFPGARALVSPFRDEIEAPGPLCGRNLGPKWTVDGFSALLSGLYKHSWVAPVAIVDLHGLGADDTPDRALLDYLEGGLPPLWTSRRHGLRSMLIAGTVTGPGGTVLAVVENDGRVRFQVIERLVYVLRELFLIGPAR</sequence>
<name>A0A9W6R5F4_9PSEU</name>
<dbReference type="InterPro" id="IPR049252">
    <property type="entry name" value="DUF6885"/>
</dbReference>
<proteinExistence type="predicted"/>
<dbReference type="Pfam" id="PF21819">
    <property type="entry name" value="DUF6885"/>
    <property type="match status" value="1"/>
</dbReference>
<dbReference type="Proteomes" id="UP001165136">
    <property type="component" value="Unassembled WGS sequence"/>
</dbReference>
<comment type="caution">
    <text evidence="1">The sequence shown here is derived from an EMBL/GenBank/DDBJ whole genome shotgun (WGS) entry which is preliminary data.</text>
</comment>